<name>A0ACC1NUX0_9HYPO</name>
<protein>
    <submittedName>
        <fullName evidence="1">Uncharacterized protein</fullName>
    </submittedName>
</protein>
<comment type="caution">
    <text evidence="1">The sequence shown here is derived from an EMBL/GenBank/DDBJ whole genome shotgun (WGS) entry which is preliminary data.</text>
</comment>
<organism evidence="1 2">
    <name type="scientific">Zarea fungicola</name>
    <dbReference type="NCBI Taxonomy" id="93591"/>
    <lineage>
        <taxon>Eukaryota</taxon>
        <taxon>Fungi</taxon>
        <taxon>Dikarya</taxon>
        <taxon>Ascomycota</taxon>
        <taxon>Pezizomycotina</taxon>
        <taxon>Sordariomycetes</taxon>
        <taxon>Hypocreomycetidae</taxon>
        <taxon>Hypocreales</taxon>
        <taxon>Cordycipitaceae</taxon>
        <taxon>Zarea</taxon>
    </lineage>
</organism>
<evidence type="ECO:0000313" key="1">
    <source>
        <dbReference type="EMBL" id="KAJ2982651.1"/>
    </source>
</evidence>
<gene>
    <name evidence="1" type="ORF">NQ176_g1251</name>
</gene>
<keyword evidence="2" id="KW-1185">Reference proteome</keyword>
<dbReference type="EMBL" id="JANJQO010000065">
    <property type="protein sequence ID" value="KAJ2982651.1"/>
    <property type="molecule type" value="Genomic_DNA"/>
</dbReference>
<dbReference type="Proteomes" id="UP001143910">
    <property type="component" value="Unassembled WGS sequence"/>
</dbReference>
<accession>A0ACC1NUX0</accession>
<reference evidence="1" key="1">
    <citation type="submission" date="2022-08" db="EMBL/GenBank/DDBJ databases">
        <title>Genome Sequence of Lecanicillium fungicola.</title>
        <authorList>
            <person name="Buettner E."/>
        </authorList>
    </citation>
    <scope>NUCLEOTIDE SEQUENCE</scope>
    <source>
        <strain evidence="1">Babe33</strain>
    </source>
</reference>
<sequence length="395" mass="43807">MNSIPPELLLGIAKELADRDVSRLSRTDRQRQFLLRDEVFRRNIESHGTSCLPSIASLGNLALIQSLREFKNFSADARNGNGDTALLCAIDEGHDDVAQTLIEIGGGQLDLRNGHRNCRPLTLAITLGRKEVVRSLLLIDGIMVNGERCTDYGMPLFEACRTGNEDILKLLLARDDVDVSTTNEDGQTGLHVAAIRGLPHIAEALLGHGKVSKAAKDSGGLTALSLAILHGNYEVLAVLDKYGVQPTAGDLQQAGGLGNHFSCRRLSKHHNLPRHRTRYFTITTCAAIRGHAAWVSQLLPLVDEEEHQDALLFAAAYGHTKIVEELLVYVRPDFQDEKGRTPEWYARRWGHTQIVGLFEGWKLAQDGCKSQKRKRMAIDMGCEELRKRNRISVED</sequence>
<proteinExistence type="predicted"/>
<evidence type="ECO:0000313" key="2">
    <source>
        <dbReference type="Proteomes" id="UP001143910"/>
    </source>
</evidence>